<dbReference type="EMBL" id="UGPG01000002">
    <property type="protein sequence ID" value="STY85517.1"/>
    <property type="molecule type" value="Genomic_DNA"/>
</dbReference>
<dbReference type="EMBL" id="UGPG01000002">
    <property type="protein sequence ID" value="STY85529.1"/>
    <property type="molecule type" value="Genomic_DNA"/>
</dbReference>
<evidence type="ECO:0000313" key="3">
    <source>
        <dbReference type="Proteomes" id="UP000254879"/>
    </source>
</evidence>
<gene>
    <name evidence="1" type="ORF">NCTC10815_03077</name>
    <name evidence="2" type="ORF">NCTC10815_03089</name>
</gene>
<accession>A0A378PG71</accession>
<dbReference type="AlphaFoldDB" id="A0A378PG71"/>
<dbReference type="Proteomes" id="UP000254879">
    <property type="component" value="Unassembled WGS sequence"/>
</dbReference>
<evidence type="ECO:0000313" key="1">
    <source>
        <dbReference type="EMBL" id="STY85517.1"/>
    </source>
</evidence>
<reference evidence="1 3" key="1">
    <citation type="submission" date="2018-06" db="EMBL/GenBank/DDBJ databases">
        <authorList>
            <consortium name="Pathogen Informatics"/>
            <person name="Doyle S."/>
        </authorList>
    </citation>
    <scope>NUCLEOTIDE SEQUENCE [LARGE SCALE GENOMIC DNA]</scope>
    <source>
        <strain evidence="3">NCTC 10815</strain>
        <strain evidence="1">NCTC10815</strain>
    </source>
</reference>
<evidence type="ECO:0000313" key="2">
    <source>
        <dbReference type="EMBL" id="STY85529.1"/>
    </source>
</evidence>
<sequence length="53" mass="6144">MNISSWVGKRITVEEQDMKLIQDPKLIAVKRRTLKKKAHIYIGETVDNDDTCN</sequence>
<organism evidence="1 3">
    <name type="scientific">Listeria grayi</name>
    <name type="common">Listeria murrayi</name>
    <dbReference type="NCBI Taxonomy" id="1641"/>
    <lineage>
        <taxon>Bacteria</taxon>
        <taxon>Bacillati</taxon>
        <taxon>Bacillota</taxon>
        <taxon>Bacilli</taxon>
        <taxon>Bacillales</taxon>
        <taxon>Listeriaceae</taxon>
        <taxon>Listeria</taxon>
    </lineage>
</organism>
<protein>
    <submittedName>
        <fullName evidence="1">Uncharacterized protein</fullName>
    </submittedName>
</protein>
<proteinExistence type="predicted"/>
<name>A0A378PG71_LISGR</name>